<reference evidence="4 5" key="1">
    <citation type="submission" date="2019-03" db="EMBL/GenBank/DDBJ databases">
        <authorList>
            <person name="Gaulin E."/>
            <person name="Dumas B."/>
        </authorList>
    </citation>
    <scope>NUCLEOTIDE SEQUENCE [LARGE SCALE GENOMIC DNA]</scope>
    <source>
        <strain evidence="4">CBS 568.67</strain>
    </source>
</reference>
<keyword evidence="2" id="KW-1133">Transmembrane helix</keyword>
<name>A0A485LMK8_9STRA</name>
<keyword evidence="2" id="KW-0812">Transmembrane</keyword>
<dbReference type="AlphaFoldDB" id="A0A485LMK8"/>
<dbReference type="EMBL" id="CAADRA010007249">
    <property type="protein sequence ID" value="VFT99712.1"/>
    <property type="molecule type" value="Genomic_DNA"/>
</dbReference>
<keyword evidence="5" id="KW-1185">Reference proteome</keyword>
<dbReference type="OrthoDB" id="63515at2759"/>
<sequence>MQFYQRPDLNGAGSFVSASVQKKENVPVQLLLPDEQVLLGFPPASGATVQPATVNATDKAVFMTNPMRRHPQVQEFQILFTLIAAVNVAFTLSFVSPTDRRAAWFNTQSFASTTTPPPALPLAMFVSICVSNVVGVVLVWTKFPLLLRLFVFYTFFQGLVLTQCIGNFLLVLRFPLDMALGYLAHRIHTSVVRHNRSNPSNAHYPSHNRPAGGLLRATSSTNESTLPRLLNQVKEDDVVI</sequence>
<feature type="region of interest" description="Disordered" evidence="1">
    <location>
        <begin position="196"/>
        <end position="217"/>
    </location>
</feature>
<reference evidence="3" key="2">
    <citation type="submission" date="2019-06" db="EMBL/GenBank/DDBJ databases">
        <title>Genomics analysis of Aphanomyces spp. identifies a new class of oomycete effector associated with host adaptation.</title>
        <authorList>
            <person name="Gaulin E."/>
        </authorList>
    </citation>
    <scope>NUCLEOTIDE SEQUENCE</scope>
    <source>
        <strain evidence="3">CBS 578.67</strain>
    </source>
</reference>
<accession>A0A485LMK8</accession>
<evidence type="ECO:0000256" key="1">
    <source>
        <dbReference type="SAM" id="MobiDB-lite"/>
    </source>
</evidence>
<keyword evidence="2" id="KW-0472">Membrane</keyword>
<dbReference type="EMBL" id="VJMH01007223">
    <property type="protein sequence ID" value="KAF0685035.1"/>
    <property type="molecule type" value="Genomic_DNA"/>
</dbReference>
<organism evidence="4 5">
    <name type="scientific">Aphanomyces stellatus</name>
    <dbReference type="NCBI Taxonomy" id="120398"/>
    <lineage>
        <taxon>Eukaryota</taxon>
        <taxon>Sar</taxon>
        <taxon>Stramenopiles</taxon>
        <taxon>Oomycota</taxon>
        <taxon>Saprolegniomycetes</taxon>
        <taxon>Saprolegniales</taxon>
        <taxon>Verrucalvaceae</taxon>
        <taxon>Aphanomyces</taxon>
    </lineage>
</organism>
<evidence type="ECO:0000313" key="3">
    <source>
        <dbReference type="EMBL" id="KAF0685035.1"/>
    </source>
</evidence>
<feature type="transmembrane region" description="Helical" evidence="2">
    <location>
        <begin position="119"/>
        <end position="140"/>
    </location>
</feature>
<gene>
    <name evidence="4" type="primary">Aste57867_23064</name>
    <name evidence="3" type="ORF">As57867_022993</name>
    <name evidence="4" type="ORF">ASTE57867_23064</name>
</gene>
<evidence type="ECO:0000256" key="2">
    <source>
        <dbReference type="SAM" id="Phobius"/>
    </source>
</evidence>
<proteinExistence type="predicted"/>
<dbReference type="Proteomes" id="UP000332933">
    <property type="component" value="Unassembled WGS sequence"/>
</dbReference>
<feature type="transmembrane region" description="Helical" evidence="2">
    <location>
        <begin position="152"/>
        <end position="172"/>
    </location>
</feature>
<protein>
    <submittedName>
        <fullName evidence="4">Aste57867_23064 protein</fullName>
    </submittedName>
</protein>
<evidence type="ECO:0000313" key="4">
    <source>
        <dbReference type="EMBL" id="VFT99712.1"/>
    </source>
</evidence>
<evidence type="ECO:0000313" key="5">
    <source>
        <dbReference type="Proteomes" id="UP000332933"/>
    </source>
</evidence>
<feature type="transmembrane region" description="Helical" evidence="2">
    <location>
        <begin position="76"/>
        <end position="95"/>
    </location>
</feature>